<sequence length="191" mass="21191">MAPEPSQKSDRKVFITVGTTNFDSLITAVLQPAVVDLLQSQGYTTLRVQYGQGVELYQSLYTAELEGVLAKSSMSIGGYAYASGDEITNEIKTSELIISHAGSGTILEALRYQKRIIVVPNESLMDNHQKELANEMAKLNYVIKGSLINLSNSITKSLDFGYKHFPRKGSKMFSEVIEEELDHVDKDKMYG</sequence>
<keyword evidence="8 12" id="KW-0256">Endoplasmic reticulum</keyword>
<dbReference type="InterPro" id="IPR039042">
    <property type="entry name" value="Alg13-like"/>
</dbReference>
<evidence type="ECO:0000256" key="3">
    <source>
        <dbReference type="ARBA" id="ARBA00011198"/>
    </source>
</evidence>
<dbReference type="Proteomes" id="UP000015100">
    <property type="component" value="Unassembled WGS sequence"/>
</dbReference>
<evidence type="ECO:0000313" key="15">
    <source>
        <dbReference type="Proteomes" id="UP000015100"/>
    </source>
</evidence>
<comment type="caution">
    <text evidence="14">The sequence shown here is derived from an EMBL/GenBank/DDBJ whole genome shotgun (WGS) entry which is preliminary data.</text>
</comment>
<dbReference type="InterPro" id="IPR007235">
    <property type="entry name" value="Glyco_trans_28_C"/>
</dbReference>
<keyword evidence="6 12" id="KW-0328">Glycosyltransferase</keyword>
<comment type="function">
    <text evidence="9 12">Involved in protein N-glycosylation. Essential for the second step of the dolichol-linked oligosaccharide pathway.</text>
</comment>
<dbReference type="STRING" id="1284197.S8AW35"/>
<dbReference type="HOGENOM" id="CLU_085408_2_2_1"/>
<reference evidence="15" key="2">
    <citation type="submission" date="2013-04" db="EMBL/GenBank/DDBJ databases">
        <title>Genomic mechanisms accounting for the adaptation to parasitism in nematode-trapping fungi.</title>
        <authorList>
            <person name="Ahren D.G."/>
        </authorList>
    </citation>
    <scope>NUCLEOTIDE SEQUENCE [LARGE SCALE GENOMIC DNA]</scope>
    <source>
        <strain evidence="15">CBS 200.50</strain>
    </source>
</reference>
<dbReference type="Pfam" id="PF04101">
    <property type="entry name" value="Glyco_tran_28_C"/>
    <property type="match status" value="1"/>
</dbReference>
<dbReference type="AlphaFoldDB" id="S8AW35"/>
<evidence type="ECO:0000256" key="9">
    <source>
        <dbReference type="ARBA" id="ARBA00024804"/>
    </source>
</evidence>
<evidence type="ECO:0000259" key="13">
    <source>
        <dbReference type="Pfam" id="PF04101"/>
    </source>
</evidence>
<accession>S8AW35</accession>
<evidence type="ECO:0000256" key="12">
    <source>
        <dbReference type="RuleBase" id="RU362128"/>
    </source>
</evidence>
<evidence type="ECO:0000256" key="4">
    <source>
        <dbReference type="ARBA" id="ARBA00012614"/>
    </source>
</evidence>
<dbReference type="OMA" id="QYKFRPN"/>
<comment type="subcellular location">
    <subcellularLocation>
        <location evidence="1 12">Endoplasmic reticulum</location>
    </subcellularLocation>
</comment>
<dbReference type="OrthoDB" id="20273at2759"/>
<evidence type="ECO:0000256" key="7">
    <source>
        <dbReference type="ARBA" id="ARBA00022679"/>
    </source>
</evidence>
<evidence type="ECO:0000256" key="11">
    <source>
        <dbReference type="ARBA" id="ARBA00048184"/>
    </source>
</evidence>
<reference evidence="14 15" key="1">
    <citation type="journal article" date="2013" name="PLoS Genet.">
        <title>Genomic mechanisms accounting for the adaptation to parasitism in nematode-trapping fungi.</title>
        <authorList>
            <person name="Meerupati T."/>
            <person name="Andersson K.M."/>
            <person name="Friman E."/>
            <person name="Kumar D."/>
            <person name="Tunlid A."/>
            <person name="Ahren D."/>
        </authorList>
    </citation>
    <scope>NUCLEOTIDE SEQUENCE [LARGE SCALE GENOMIC DNA]</scope>
    <source>
        <strain evidence="14 15">CBS 200.50</strain>
    </source>
</reference>
<gene>
    <name evidence="12" type="primary">ALG13</name>
    <name evidence="14" type="ORF">H072_829</name>
</gene>
<dbReference type="EMBL" id="AQGS01000021">
    <property type="protein sequence ID" value="EPS45171.1"/>
    <property type="molecule type" value="Genomic_DNA"/>
</dbReference>
<protein>
    <recommendedName>
        <fullName evidence="5 12">UDP-N-acetylglucosamine transferase subunit ALG13</fullName>
        <ecNumber evidence="4 12">2.4.1.141</ecNumber>
    </recommendedName>
    <alternativeName>
        <fullName evidence="10 12">Asparagine-linked glycosylation protein 13</fullName>
    </alternativeName>
</protein>
<feature type="domain" description="Glycosyl transferase family 28 C-terminal" evidence="13">
    <location>
        <begin position="13"/>
        <end position="168"/>
    </location>
</feature>
<name>S8AW35_DACHA</name>
<proteinExistence type="inferred from homology"/>
<keyword evidence="15" id="KW-1185">Reference proteome</keyword>
<dbReference type="EC" id="2.4.1.141" evidence="4 12"/>
<dbReference type="GO" id="GO:0005783">
    <property type="term" value="C:endoplasmic reticulum"/>
    <property type="evidence" value="ECO:0007669"/>
    <property type="project" value="UniProtKB-SubCell"/>
</dbReference>
<dbReference type="PANTHER" id="PTHR12867">
    <property type="entry name" value="GLYCOSYL TRANSFERASE-RELATED"/>
    <property type="match status" value="1"/>
</dbReference>
<evidence type="ECO:0000256" key="5">
    <source>
        <dbReference type="ARBA" id="ARBA00017468"/>
    </source>
</evidence>
<dbReference type="SUPFAM" id="SSF53756">
    <property type="entry name" value="UDP-Glycosyltransferase/glycogen phosphorylase"/>
    <property type="match status" value="1"/>
</dbReference>
<dbReference type="PANTHER" id="PTHR12867:SF6">
    <property type="entry name" value="N-ACETYLGLUCOSAMINYLDIPHOSPHODOLICHOL N-ACETYLGLUCOSAMINYLTRANSFERASE"/>
    <property type="match status" value="1"/>
</dbReference>
<comment type="similarity">
    <text evidence="2 12">Belongs to the glycosyltransferase 28 family.</text>
</comment>
<keyword evidence="7 12" id="KW-0808">Transferase</keyword>
<dbReference type="Gene3D" id="3.40.50.2000">
    <property type="entry name" value="Glycogen Phosphorylase B"/>
    <property type="match status" value="1"/>
</dbReference>
<evidence type="ECO:0000256" key="10">
    <source>
        <dbReference type="ARBA" id="ARBA00032061"/>
    </source>
</evidence>
<dbReference type="GO" id="GO:0006488">
    <property type="term" value="P:dolichol-linked oligosaccharide biosynthetic process"/>
    <property type="evidence" value="ECO:0007669"/>
    <property type="project" value="InterPro"/>
</dbReference>
<evidence type="ECO:0000313" key="14">
    <source>
        <dbReference type="EMBL" id="EPS45171.1"/>
    </source>
</evidence>
<evidence type="ECO:0000256" key="8">
    <source>
        <dbReference type="ARBA" id="ARBA00022824"/>
    </source>
</evidence>
<evidence type="ECO:0000256" key="2">
    <source>
        <dbReference type="ARBA" id="ARBA00006962"/>
    </source>
</evidence>
<organism evidence="14 15">
    <name type="scientific">Dactylellina haptotyla (strain CBS 200.50)</name>
    <name type="common">Nematode-trapping fungus</name>
    <name type="synonym">Monacrosporium haptotylum</name>
    <dbReference type="NCBI Taxonomy" id="1284197"/>
    <lineage>
        <taxon>Eukaryota</taxon>
        <taxon>Fungi</taxon>
        <taxon>Dikarya</taxon>
        <taxon>Ascomycota</taxon>
        <taxon>Pezizomycotina</taxon>
        <taxon>Orbiliomycetes</taxon>
        <taxon>Orbiliales</taxon>
        <taxon>Orbiliaceae</taxon>
        <taxon>Dactylellina</taxon>
    </lineage>
</organism>
<comment type="catalytic activity">
    <reaction evidence="11">
        <text>an N-acetyl-alpha-D-glucosaminyl-diphospho-di-trans,poly-cis-dolichol + UDP-N-acetyl-alpha-D-glucosamine = an N,N'-diacetylchitobiosyl-diphospho-di-trans,poly-cis-dolichol + UDP + H(+)</text>
        <dbReference type="Rhea" id="RHEA:23380"/>
        <dbReference type="Rhea" id="RHEA-COMP:19507"/>
        <dbReference type="Rhea" id="RHEA-COMP:19510"/>
        <dbReference type="ChEBI" id="CHEBI:15378"/>
        <dbReference type="ChEBI" id="CHEBI:57269"/>
        <dbReference type="ChEBI" id="CHEBI:57705"/>
        <dbReference type="ChEBI" id="CHEBI:58223"/>
        <dbReference type="ChEBI" id="CHEBI:58427"/>
        <dbReference type="EC" id="2.4.1.141"/>
    </reaction>
</comment>
<evidence type="ECO:0000256" key="6">
    <source>
        <dbReference type="ARBA" id="ARBA00022676"/>
    </source>
</evidence>
<evidence type="ECO:0000256" key="1">
    <source>
        <dbReference type="ARBA" id="ARBA00004240"/>
    </source>
</evidence>
<dbReference type="GO" id="GO:0004577">
    <property type="term" value="F:N-acetylglucosaminyldiphosphodolichol N-acetylglucosaminyltransferase activity"/>
    <property type="evidence" value="ECO:0007669"/>
    <property type="project" value="UniProtKB-EC"/>
</dbReference>
<dbReference type="eggNOG" id="KOG3349">
    <property type="taxonomic scope" value="Eukaryota"/>
</dbReference>
<comment type="subunit">
    <text evidence="3 12">Heterodimer with ALG14 to form a functional enzyme.</text>
</comment>